<sequence length="214" mass="23861">MDLDSFDSARCKEALSSYDAVIRVLGKPNLVSLDDFYRRELPELLRQRNPNPHITAGELSRLMEWKLARGKWRPRLLSFMSALDDAVVREASTKAFASLPDVSKAVQELTVLKGVGPATASAVLAAYAPEVVPFMSDEALIVVTGDTKDYSLKRYVAFAEKMQTKAKMDMAEVTLCPGEEEIRAEEEVMRNGDQWGGGRGRGEHLGSQRKRRQN</sequence>
<keyword evidence="3" id="KW-1185">Reference proteome</keyword>
<comment type="caution">
    <text evidence="2">The sequence shown here is derived from an EMBL/GenBank/DDBJ whole genome shotgun (WGS) entry which is preliminary data.</text>
</comment>
<accession>A0A9N7NYC4</accession>
<dbReference type="AlphaFoldDB" id="A0A9N7NYC4"/>
<proteinExistence type="predicted"/>
<dbReference type="PANTHER" id="PTHR21521:SF0">
    <property type="entry name" value="AMUN, ISOFORM A"/>
    <property type="match status" value="1"/>
</dbReference>
<dbReference type="EMBL" id="CACSLK010034002">
    <property type="protein sequence ID" value="CAA0840724.1"/>
    <property type="molecule type" value="Genomic_DNA"/>
</dbReference>
<evidence type="ECO:0000313" key="2">
    <source>
        <dbReference type="EMBL" id="CAA0840724.1"/>
    </source>
</evidence>
<evidence type="ECO:0000313" key="3">
    <source>
        <dbReference type="Proteomes" id="UP001153555"/>
    </source>
</evidence>
<gene>
    <name evidence="2" type="ORF">SHERM_06765</name>
</gene>
<dbReference type="OrthoDB" id="8249012at2759"/>
<protein>
    <submittedName>
        <fullName evidence="2">DNA binding</fullName>
    </submittedName>
</protein>
<dbReference type="PANTHER" id="PTHR21521">
    <property type="entry name" value="AMUN, ISOFORM A"/>
    <property type="match status" value="1"/>
</dbReference>
<organism evidence="2 3">
    <name type="scientific">Striga hermonthica</name>
    <name type="common">Purple witchweed</name>
    <name type="synonym">Buchnera hermonthica</name>
    <dbReference type="NCBI Taxonomy" id="68872"/>
    <lineage>
        <taxon>Eukaryota</taxon>
        <taxon>Viridiplantae</taxon>
        <taxon>Streptophyta</taxon>
        <taxon>Embryophyta</taxon>
        <taxon>Tracheophyta</taxon>
        <taxon>Spermatophyta</taxon>
        <taxon>Magnoliopsida</taxon>
        <taxon>eudicotyledons</taxon>
        <taxon>Gunneridae</taxon>
        <taxon>Pentapetalae</taxon>
        <taxon>asterids</taxon>
        <taxon>lamiids</taxon>
        <taxon>Lamiales</taxon>
        <taxon>Orobanchaceae</taxon>
        <taxon>Buchnereae</taxon>
        <taxon>Striga</taxon>
    </lineage>
</organism>
<dbReference type="Proteomes" id="UP001153555">
    <property type="component" value="Unassembled WGS sequence"/>
</dbReference>
<reference evidence="2" key="1">
    <citation type="submission" date="2019-12" db="EMBL/GenBank/DDBJ databases">
        <authorList>
            <person name="Scholes J."/>
        </authorList>
    </citation>
    <scope>NUCLEOTIDE SEQUENCE</scope>
</reference>
<name>A0A9N7NYC4_STRHE</name>
<feature type="region of interest" description="Disordered" evidence="1">
    <location>
        <begin position="189"/>
        <end position="214"/>
    </location>
</feature>
<evidence type="ECO:0000256" key="1">
    <source>
        <dbReference type="SAM" id="MobiDB-lite"/>
    </source>
</evidence>